<dbReference type="STRING" id="502780.A0A0A0HVJ4"/>
<dbReference type="VEuPathDB" id="FungiDB:PADG_12476"/>
<evidence type="ECO:0000313" key="2">
    <source>
        <dbReference type="EMBL" id="KGM91455.1"/>
    </source>
</evidence>
<dbReference type="OrthoDB" id="3544487at2759"/>
<feature type="compositionally biased region" description="Acidic residues" evidence="1">
    <location>
        <begin position="1"/>
        <end position="17"/>
    </location>
</feature>
<dbReference type="OMA" id="DICHSKN"/>
<keyword evidence="3" id="KW-1185">Reference proteome</keyword>
<dbReference type="KEGG" id="pbn:PADG_12476"/>
<protein>
    <submittedName>
        <fullName evidence="2">Uncharacterized protein</fullName>
    </submittedName>
</protein>
<dbReference type="RefSeq" id="XP_010763848.1">
    <property type="nucleotide sequence ID" value="XM_010765546.1"/>
</dbReference>
<dbReference type="Proteomes" id="UP000001628">
    <property type="component" value="Unassembled WGS sequence"/>
</dbReference>
<dbReference type="eggNOG" id="ENOG502QW3K">
    <property type="taxonomic scope" value="Eukaryota"/>
</dbReference>
<gene>
    <name evidence="2" type="ORF">PADG_12476</name>
</gene>
<dbReference type="Pfam" id="PF11917">
    <property type="entry name" value="DUF3435"/>
    <property type="match status" value="1"/>
</dbReference>
<sequence length="194" mass="22550">MAVFGEDEGDESDEEFWKEDKLPPPEHYEAEEANLDIKHLRRRRLKQQTIDGIDRARDHWHQYCKYMKRDVFDAYRALSIQSLKGFLSWACDQRRGKGGRRRPGIQEAYKQDTGIGIDPLIMAQSQDVIELIADEKKLSRNPRPPGTMYVDDLAEYNCVLLTTNEMEFQVGWARIQLILYTQLAGVTRTTGQMP</sequence>
<dbReference type="AlphaFoldDB" id="A0A0A0HVJ4"/>
<name>A0A0A0HVJ4_PARBD</name>
<organism evidence="2 3">
    <name type="scientific">Paracoccidioides brasiliensis (strain Pb18)</name>
    <dbReference type="NCBI Taxonomy" id="502780"/>
    <lineage>
        <taxon>Eukaryota</taxon>
        <taxon>Fungi</taxon>
        <taxon>Dikarya</taxon>
        <taxon>Ascomycota</taxon>
        <taxon>Pezizomycotina</taxon>
        <taxon>Eurotiomycetes</taxon>
        <taxon>Eurotiomycetidae</taxon>
        <taxon>Onygenales</taxon>
        <taxon>Ajellomycetaceae</taxon>
        <taxon>Paracoccidioides</taxon>
    </lineage>
</organism>
<dbReference type="HOGENOM" id="CLU_015282_3_0_1"/>
<dbReference type="PANTHER" id="PTHR37535">
    <property type="entry name" value="FLUG DOMAIN PROTEIN"/>
    <property type="match status" value="1"/>
</dbReference>
<dbReference type="GeneID" id="22588373"/>
<dbReference type="EMBL" id="KN275974">
    <property type="protein sequence ID" value="KGM91455.1"/>
    <property type="molecule type" value="Genomic_DNA"/>
</dbReference>
<accession>A0A0A0HVJ4</accession>
<reference evidence="2 3" key="1">
    <citation type="journal article" date="2011" name="PLoS Genet.">
        <title>Comparative genomic analysis of human fungal pathogens causing paracoccidioidomycosis.</title>
        <authorList>
            <person name="Desjardins C.A."/>
            <person name="Champion M.D."/>
            <person name="Holder J.W."/>
            <person name="Muszewska A."/>
            <person name="Goldberg J."/>
            <person name="Bailao A.M."/>
            <person name="Brigido M.M."/>
            <person name="Ferreira M.E."/>
            <person name="Garcia A.M."/>
            <person name="Grynberg M."/>
            <person name="Gujja S."/>
            <person name="Heiman D.I."/>
            <person name="Henn M.R."/>
            <person name="Kodira C.D."/>
            <person name="Leon-Narvaez H."/>
            <person name="Longo L.V."/>
            <person name="Ma L.J."/>
            <person name="Malavazi I."/>
            <person name="Matsuo A.L."/>
            <person name="Morais F.V."/>
            <person name="Pereira M."/>
            <person name="Rodriguez-Brito S."/>
            <person name="Sakthikumar S."/>
            <person name="Salem-Izacc S.M."/>
            <person name="Sykes S.M."/>
            <person name="Teixeira M.M."/>
            <person name="Vallejo M.C."/>
            <person name="Walter M.E."/>
            <person name="Yandava C."/>
            <person name="Young S."/>
            <person name="Zeng Q."/>
            <person name="Zucker J."/>
            <person name="Felipe M.S."/>
            <person name="Goldman G.H."/>
            <person name="Haas B.J."/>
            <person name="McEwen J.G."/>
            <person name="Nino-Vega G."/>
            <person name="Puccia R."/>
            <person name="San-Blas G."/>
            <person name="Soares C.M."/>
            <person name="Birren B.W."/>
            <person name="Cuomo C.A."/>
        </authorList>
    </citation>
    <scope>NUCLEOTIDE SEQUENCE [LARGE SCALE GENOMIC DNA]</scope>
    <source>
        <strain evidence="2 3">Pb18</strain>
    </source>
</reference>
<proteinExistence type="predicted"/>
<evidence type="ECO:0000256" key="1">
    <source>
        <dbReference type="SAM" id="MobiDB-lite"/>
    </source>
</evidence>
<feature type="region of interest" description="Disordered" evidence="1">
    <location>
        <begin position="1"/>
        <end position="25"/>
    </location>
</feature>
<dbReference type="InParanoid" id="A0A0A0HVJ4"/>
<dbReference type="InterPro" id="IPR021842">
    <property type="entry name" value="DUF3435"/>
</dbReference>
<dbReference type="PANTHER" id="PTHR37535:SF2">
    <property type="entry name" value="FINGER DOMAIN PROTEIN, PUTATIVE (AFU_ORTHOLOGUE AFUA_6G09300)-RELATED"/>
    <property type="match status" value="1"/>
</dbReference>
<evidence type="ECO:0000313" key="3">
    <source>
        <dbReference type="Proteomes" id="UP000001628"/>
    </source>
</evidence>